<dbReference type="OrthoDB" id="3015at2157"/>
<dbReference type="GO" id="GO:0005886">
    <property type="term" value="C:plasma membrane"/>
    <property type="evidence" value="ECO:0007669"/>
    <property type="project" value="UniProtKB-SubCell"/>
</dbReference>
<keyword evidence="5" id="KW-0769">Symport</keyword>
<dbReference type="EMBL" id="FOFD01000007">
    <property type="protein sequence ID" value="SER69167.1"/>
    <property type="molecule type" value="Genomic_DNA"/>
</dbReference>
<dbReference type="PROSITE" id="PS00713">
    <property type="entry name" value="NA_DICARBOXYL_SYMP_1"/>
    <property type="match status" value="1"/>
</dbReference>
<evidence type="ECO:0000256" key="8">
    <source>
        <dbReference type="SAM" id="Phobius"/>
    </source>
</evidence>
<dbReference type="GO" id="GO:0046942">
    <property type="term" value="P:carboxylic acid transport"/>
    <property type="evidence" value="ECO:0007669"/>
    <property type="project" value="UniProtKB-ARBA"/>
</dbReference>
<dbReference type="PANTHER" id="PTHR42865:SF7">
    <property type="entry name" value="PROTON_GLUTAMATE-ASPARTATE SYMPORTER"/>
    <property type="match status" value="1"/>
</dbReference>
<evidence type="ECO:0000313" key="9">
    <source>
        <dbReference type="EMBL" id="SER69167.1"/>
    </source>
</evidence>
<feature type="transmembrane region" description="Helical" evidence="8">
    <location>
        <begin position="49"/>
        <end position="69"/>
    </location>
</feature>
<evidence type="ECO:0000256" key="7">
    <source>
        <dbReference type="ARBA" id="ARBA00023136"/>
    </source>
</evidence>
<organism evidence="9 10">
    <name type="scientific">Natrinema salaciae</name>
    <dbReference type="NCBI Taxonomy" id="1186196"/>
    <lineage>
        <taxon>Archaea</taxon>
        <taxon>Methanobacteriati</taxon>
        <taxon>Methanobacteriota</taxon>
        <taxon>Stenosarchaea group</taxon>
        <taxon>Halobacteria</taxon>
        <taxon>Halobacteriales</taxon>
        <taxon>Natrialbaceae</taxon>
        <taxon>Natrinema</taxon>
    </lineage>
</organism>
<keyword evidence="7 8" id="KW-0472">Membrane</keyword>
<gene>
    <name evidence="9" type="ORF">SAMN04489841_4317</name>
</gene>
<dbReference type="InterPro" id="IPR018107">
    <property type="entry name" value="Na-dicarboxylate_symporter_CS"/>
</dbReference>
<name>A0A1H9R981_9EURY</name>
<protein>
    <submittedName>
        <fullName evidence="9">Na+/H+-dicarboxylate symporter</fullName>
    </submittedName>
</protein>
<dbReference type="InterPro" id="IPR036458">
    <property type="entry name" value="Na:dicarbo_symporter_sf"/>
</dbReference>
<keyword evidence="6 8" id="KW-1133">Transmembrane helix</keyword>
<dbReference type="PANTHER" id="PTHR42865">
    <property type="entry name" value="PROTON/GLUTAMATE-ASPARTATE SYMPORTER"/>
    <property type="match status" value="1"/>
</dbReference>
<feature type="transmembrane region" description="Helical" evidence="8">
    <location>
        <begin position="228"/>
        <end position="255"/>
    </location>
</feature>
<evidence type="ECO:0000256" key="3">
    <source>
        <dbReference type="ARBA" id="ARBA00022475"/>
    </source>
</evidence>
<feature type="transmembrane region" description="Helical" evidence="8">
    <location>
        <begin position="18"/>
        <end position="37"/>
    </location>
</feature>
<dbReference type="InterPro" id="IPR001991">
    <property type="entry name" value="Na-dicarboxylate_symporter"/>
</dbReference>
<feature type="transmembrane region" description="Helical" evidence="8">
    <location>
        <begin position="318"/>
        <end position="338"/>
    </location>
</feature>
<proteinExistence type="predicted"/>
<evidence type="ECO:0000313" key="10">
    <source>
        <dbReference type="Proteomes" id="UP000199114"/>
    </source>
</evidence>
<sequence length="441" mass="45677">MATTTTKSLWQRYRSIPIVYRIGAAFVLGSIVGLLVGEPATTLQPLGDVFVRLLSMIVVPIVIFTLLMGIRRISPGTLGRIGGQVVGLYAVMSAIAVFIGLGVANLVNPGTGLTLAENVAFEPAETPDFVEVLVGIVPENPIGAMAEGDVLATIFFVIVFGIALLMLQETAEDEAVQRGVESIFDIVEAGTEALFTIVWGVMEYGVIGVFALMAAVFGEAGADALVPFAMLIGALTAAILLHIGVVYLGALVFVLTRQSPVAFLTGSKDAIVTALSIRSSSGTLPVTMANADDNLRIDESVYGFSLPLGATINMDGTAMYQGVVAIFAANLVGVQLSIVEQVTVVLIAVLASIGAGGVPGTGLIMLTLVLTQLGLPLEVVGFVAGVDPILDRLRTMTNVTGDLAVTTVVAHWNDAIDFSGGTWADPTRGLEIGGDTAAGSD</sequence>
<evidence type="ECO:0000256" key="6">
    <source>
        <dbReference type="ARBA" id="ARBA00022989"/>
    </source>
</evidence>
<dbReference type="Gene3D" id="1.10.3860.10">
    <property type="entry name" value="Sodium:dicarboxylate symporter"/>
    <property type="match status" value="1"/>
</dbReference>
<dbReference type="PRINTS" id="PR00173">
    <property type="entry name" value="EDTRNSPORT"/>
</dbReference>
<dbReference type="GO" id="GO:0015293">
    <property type="term" value="F:symporter activity"/>
    <property type="evidence" value="ECO:0007669"/>
    <property type="project" value="UniProtKB-KW"/>
</dbReference>
<keyword evidence="2" id="KW-0813">Transport</keyword>
<dbReference type="Proteomes" id="UP000199114">
    <property type="component" value="Unassembled WGS sequence"/>
</dbReference>
<feature type="transmembrane region" description="Helical" evidence="8">
    <location>
        <begin position="193"/>
        <end position="216"/>
    </location>
</feature>
<keyword evidence="3" id="KW-1003">Cell membrane</keyword>
<keyword evidence="10" id="KW-1185">Reference proteome</keyword>
<evidence type="ECO:0000256" key="5">
    <source>
        <dbReference type="ARBA" id="ARBA00022847"/>
    </source>
</evidence>
<dbReference type="Pfam" id="PF00375">
    <property type="entry name" value="SDF"/>
    <property type="match status" value="1"/>
</dbReference>
<accession>A0A1H9R981</accession>
<feature type="transmembrane region" description="Helical" evidence="8">
    <location>
        <begin position="150"/>
        <end position="167"/>
    </location>
</feature>
<dbReference type="RefSeq" id="WP_090621609.1">
    <property type="nucleotide sequence ID" value="NZ_FOFD01000007.1"/>
</dbReference>
<evidence type="ECO:0000256" key="4">
    <source>
        <dbReference type="ARBA" id="ARBA00022692"/>
    </source>
</evidence>
<dbReference type="AlphaFoldDB" id="A0A1H9R981"/>
<feature type="transmembrane region" description="Helical" evidence="8">
    <location>
        <begin position="81"/>
        <end position="104"/>
    </location>
</feature>
<keyword evidence="4 8" id="KW-0812">Transmembrane</keyword>
<dbReference type="STRING" id="1186196.SAMN04489841_4317"/>
<evidence type="ECO:0000256" key="2">
    <source>
        <dbReference type="ARBA" id="ARBA00022448"/>
    </source>
</evidence>
<dbReference type="SUPFAM" id="SSF118215">
    <property type="entry name" value="Proton glutamate symport protein"/>
    <property type="match status" value="1"/>
</dbReference>
<reference evidence="10" key="1">
    <citation type="submission" date="2016-10" db="EMBL/GenBank/DDBJ databases">
        <authorList>
            <person name="Varghese N."/>
            <person name="Submissions S."/>
        </authorList>
    </citation>
    <scope>NUCLEOTIDE SEQUENCE [LARGE SCALE GENOMIC DNA]</scope>
    <source>
        <strain evidence="10">DSM 25055</strain>
    </source>
</reference>
<comment type="subcellular location">
    <subcellularLocation>
        <location evidence="1">Cell membrane</location>
        <topology evidence="1">Multi-pass membrane protein</topology>
    </subcellularLocation>
</comment>
<evidence type="ECO:0000256" key="1">
    <source>
        <dbReference type="ARBA" id="ARBA00004651"/>
    </source>
</evidence>